<keyword evidence="4" id="KW-1185">Reference proteome</keyword>
<feature type="non-terminal residue" evidence="3">
    <location>
        <position position="354"/>
    </location>
</feature>
<evidence type="ECO:0000256" key="2">
    <source>
        <dbReference type="SAM" id="Phobius"/>
    </source>
</evidence>
<reference evidence="3" key="1">
    <citation type="journal article" date="2023" name="Plant J.">
        <title>Genome sequences and population genomics provide insights into the demographic history, inbreeding, and mutation load of two 'living fossil' tree species of Dipteronia.</title>
        <authorList>
            <person name="Feng Y."/>
            <person name="Comes H.P."/>
            <person name="Chen J."/>
            <person name="Zhu S."/>
            <person name="Lu R."/>
            <person name="Zhang X."/>
            <person name="Li P."/>
            <person name="Qiu J."/>
            <person name="Olsen K.M."/>
            <person name="Qiu Y."/>
        </authorList>
    </citation>
    <scope>NUCLEOTIDE SEQUENCE</scope>
    <source>
        <strain evidence="3">KIB01</strain>
    </source>
</reference>
<accession>A0AAD9TH64</accession>
<sequence length="354" mass="40218">MASSTLSSDTNQTDTNQDFLQKHVAFFDRNKDGFVYPWETFQGFRAIGAGMLLSAVASLFINMGLSSKTRSGKWPSLLFPIEVRNIPKAKHTSDSGVYDSEGRFVPSKFEEIFKKHAHTHANALTSDELSEMLRANREPKDYGGWIAALSEWKILYYLCKDKNGLLRKETVRDTDQNFLQKHAAFFDRNKDGIIYPWETFQGFRAIGFGMLLSTVAGLVINVALGYLTRPGKWPSLLFPIVIKNIAKAKHTSDSGVYDSEGGFVPSKFEEIFKNYAHTCPDALTSDELSEMLKAKRKPMDYLGWIAAFLEWKVLFYMCKDVNGLLRKETIRGVYDGSLFEQMEKERQSSNKKKA</sequence>
<dbReference type="SUPFAM" id="SSF47473">
    <property type="entry name" value="EF-hand"/>
    <property type="match status" value="1"/>
</dbReference>
<dbReference type="GO" id="GO:0005509">
    <property type="term" value="F:calcium ion binding"/>
    <property type="evidence" value="ECO:0007669"/>
    <property type="project" value="TreeGrafter"/>
</dbReference>
<keyword evidence="2" id="KW-1133">Transmembrane helix</keyword>
<dbReference type="GO" id="GO:0004497">
    <property type="term" value="F:monooxygenase activity"/>
    <property type="evidence" value="ECO:0007669"/>
    <property type="project" value="TreeGrafter"/>
</dbReference>
<protein>
    <recommendedName>
        <fullName evidence="5">Caleosin</fullName>
    </recommendedName>
</protein>
<feature type="transmembrane region" description="Helical" evidence="2">
    <location>
        <begin position="205"/>
        <end position="227"/>
    </location>
</feature>
<dbReference type="Proteomes" id="UP001280121">
    <property type="component" value="Unassembled WGS sequence"/>
</dbReference>
<keyword evidence="2" id="KW-0812">Transmembrane</keyword>
<dbReference type="InterPro" id="IPR011992">
    <property type="entry name" value="EF-hand-dom_pair"/>
</dbReference>
<dbReference type="InterPro" id="IPR007736">
    <property type="entry name" value="Caleosin-related"/>
</dbReference>
<evidence type="ECO:0000313" key="3">
    <source>
        <dbReference type="EMBL" id="KAK2635410.1"/>
    </source>
</evidence>
<dbReference type="PANTHER" id="PTHR31495:SF1">
    <property type="entry name" value="INACTIVE PEROXYGENASE-LIKE PROTEIN-RELATED"/>
    <property type="match status" value="1"/>
</dbReference>
<gene>
    <name evidence="3" type="ORF">Ddye_030202</name>
</gene>
<evidence type="ECO:0000256" key="1">
    <source>
        <dbReference type="ARBA" id="ARBA00006765"/>
    </source>
</evidence>
<proteinExistence type="inferred from homology"/>
<organism evidence="3 4">
    <name type="scientific">Dipteronia dyeriana</name>
    <dbReference type="NCBI Taxonomy" id="168575"/>
    <lineage>
        <taxon>Eukaryota</taxon>
        <taxon>Viridiplantae</taxon>
        <taxon>Streptophyta</taxon>
        <taxon>Embryophyta</taxon>
        <taxon>Tracheophyta</taxon>
        <taxon>Spermatophyta</taxon>
        <taxon>Magnoliopsida</taxon>
        <taxon>eudicotyledons</taxon>
        <taxon>Gunneridae</taxon>
        <taxon>Pentapetalae</taxon>
        <taxon>rosids</taxon>
        <taxon>malvids</taxon>
        <taxon>Sapindales</taxon>
        <taxon>Sapindaceae</taxon>
        <taxon>Hippocastanoideae</taxon>
        <taxon>Acereae</taxon>
        <taxon>Dipteronia</taxon>
    </lineage>
</organism>
<name>A0AAD9TH64_9ROSI</name>
<dbReference type="AlphaFoldDB" id="A0AAD9TH64"/>
<evidence type="ECO:0000313" key="4">
    <source>
        <dbReference type="Proteomes" id="UP001280121"/>
    </source>
</evidence>
<dbReference type="Pfam" id="PF05042">
    <property type="entry name" value="Caleosin"/>
    <property type="match status" value="2"/>
</dbReference>
<comment type="similarity">
    <text evidence="1">Belongs to the caleosin family.</text>
</comment>
<dbReference type="PANTHER" id="PTHR31495">
    <property type="entry name" value="PEROXYGENASE 3-RELATED"/>
    <property type="match status" value="1"/>
</dbReference>
<keyword evidence="2" id="KW-0472">Membrane</keyword>
<evidence type="ECO:0008006" key="5">
    <source>
        <dbReference type="Google" id="ProtNLM"/>
    </source>
</evidence>
<feature type="transmembrane region" description="Helical" evidence="2">
    <location>
        <begin position="44"/>
        <end position="65"/>
    </location>
</feature>
<dbReference type="EMBL" id="JANJYI010000009">
    <property type="protein sequence ID" value="KAK2635410.1"/>
    <property type="molecule type" value="Genomic_DNA"/>
</dbReference>
<comment type="caution">
    <text evidence="3">The sequence shown here is derived from an EMBL/GenBank/DDBJ whole genome shotgun (WGS) entry which is preliminary data.</text>
</comment>